<evidence type="ECO:0000256" key="1">
    <source>
        <dbReference type="ARBA" id="ARBA00022729"/>
    </source>
</evidence>
<protein>
    <recommendedName>
        <fullName evidence="3">DUF5067 domain-containing protein</fullName>
    </recommendedName>
</protein>
<organism evidence="4 5">
    <name type="scientific">Companilactobacillus ginsenosidimutans</name>
    <dbReference type="NCBI Taxonomy" id="1007676"/>
    <lineage>
        <taxon>Bacteria</taxon>
        <taxon>Bacillati</taxon>
        <taxon>Bacillota</taxon>
        <taxon>Bacilli</taxon>
        <taxon>Lactobacillales</taxon>
        <taxon>Lactobacillaceae</taxon>
        <taxon>Companilactobacillus</taxon>
    </lineage>
</organism>
<evidence type="ECO:0000313" key="4">
    <source>
        <dbReference type="EMBL" id="AKP66823.1"/>
    </source>
</evidence>
<reference evidence="5" key="1">
    <citation type="submission" date="2015-07" db="EMBL/GenBank/DDBJ databases">
        <title>Lactobacillus ginsenosidimutans/EMML 3141/ whole genome sequencing.</title>
        <authorList>
            <person name="Kim M.K."/>
            <person name="Im W.-T."/>
            <person name="Srinivasan S."/>
            <person name="Lee J.-J."/>
        </authorList>
    </citation>
    <scope>NUCLEOTIDE SEQUENCE [LARGE SCALE GENOMIC DNA]</scope>
    <source>
        <strain evidence="5">EMML 3041</strain>
    </source>
</reference>
<accession>A0A0H4QJH1</accession>
<dbReference type="Gene3D" id="2.60.40.1240">
    <property type="match status" value="1"/>
</dbReference>
<dbReference type="PATRIC" id="fig|1007676.4.peg.840"/>
<keyword evidence="5" id="KW-1185">Reference proteome</keyword>
<dbReference type="InterPro" id="IPR029050">
    <property type="entry name" value="Immunoprotect_excell_Ig-like"/>
</dbReference>
<sequence>MKKRNVLIGMAATVLLSTTLVGCSNGSDKSSSSNNTRTVKTTKKQAKYYFKNNKLVMSDISITITKTKVIPVGEIGNEYGEKPVIAFWFTTTNKSNKEINPNTAWIAAFTAVQDNNKNQVNELDIGNLPDDRFLDTQSENIKKNGTAESAIAYDLDDTTTPVKLTATKGIGGSKLGTMTYKLK</sequence>
<dbReference type="AlphaFoldDB" id="A0A0H4QJH1"/>
<evidence type="ECO:0000259" key="3">
    <source>
        <dbReference type="Pfam" id="PF16729"/>
    </source>
</evidence>
<dbReference type="RefSeq" id="WP_048703639.1">
    <property type="nucleotide sequence ID" value="NZ_CP012034.1"/>
</dbReference>
<evidence type="ECO:0000313" key="5">
    <source>
        <dbReference type="Proteomes" id="UP000036106"/>
    </source>
</evidence>
<dbReference type="Proteomes" id="UP000036106">
    <property type="component" value="Chromosome"/>
</dbReference>
<dbReference type="InterPro" id="IPR031989">
    <property type="entry name" value="DUF5067"/>
</dbReference>
<dbReference type="Pfam" id="PF16729">
    <property type="entry name" value="DUF5067"/>
    <property type="match status" value="1"/>
</dbReference>
<proteinExistence type="predicted"/>
<dbReference type="EMBL" id="CP012034">
    <property type="protein sequence ID" value="AKP66823.1"/>
    <property type="molecule type" value="Genomic_DNA"/>
</dbReference>
<name>A0A0H4QJH1_9LACO</name>
<keyword evidence="1 2" id="KW-0732">Signal</keyword>
<gene>
    <name evidence="4" type="ORF">ABM34_04070</name>
</gene>
<evidence type="ECO:0000256" key="2">
    <source>
        <dbReference type="SAM" id="SignalP"/>
    </source>
</evidence>
<dbReference type="KEGG" id="lgn:ABM34_04070"/>
<dbReference type="PROSITE" id="PS51257">
    <property type="entry name" value="PROKAR_LIPOPROTEIN"/>
    <property type="match status" value="1"/>
</dbReference>
<feature type="chain" id="PRO_5038411130" description="DUF5067 domain-containing protein" evidence="2">
    <location>
        <begin position="23"/>
        <end position="183"/>
    </location>
</feature>
<feature type="domain" description="DUF5067" evidence="3">
    <location>
        <begin position="39"/>
        <end position="168"/>
    </location>
</feature>
<dbReference type="OrthoDB" id="2190227at2"/>
<feature type="signal peptide" evidence="2">
    <location>
        <begin position="1"/>
        <end position="22"/>
    </location>
</feature>
<dbReference type="STRING" id="1007676.ABM34_04070"/>